<dbReference type="NCBIfam" id="TIGR00125">
    <property type="entry name" value="cyt_tran_rel"/>
    <property type="match status" value="1"/>
</dbReference>
<keyword evidence="1" id="KW-0547">Nucleotide-binding</keyword>
<dbReference type="OMA" id="SANICPR"/>
<dbReference type="InterPro" id="IPR001977">
    <property type="entry name" value="Depp_CoAkinase"/>
</dbReference>
<dbReference type="OrthoDB" id="330671at2759"/>
<dbReference type="HOGENOM" id="CLU_027827_2_0_1"/>
<evidence type="ECO:0000256" key="2">
    <source>
        <dbReference type="ARBA" id="ARBA00022840"/>
    </source>
</evidence>
<dbReference type="AlphaFoldDB" id="G0MNS0"/>
<dbReference type="EMBL" id="GL379804">
    <property type="protein sequence ID" value="EGT39005.1"/>
    <property type="molecule type" value="Genomic_DNA"/>
</dbReference>
<dbReference type="eggNOG" id="KOG3220">
    <property type="taxonomic scope" value="Eukaryota"/>
</dbReference>
<dbReference type="GO" id="GO:0015937">
    <property type="term" value="P:coenzyme A biosynthetic process"/>
    <property type="evidence" value="ECO:0007669"/>
    <property type="project" value="InterPro"/>
</dbReference>
<evidence type="ECO:0000259" key="3">
    <source>
        <dbReference type="Pfam" id="PF01467"/>
    </source>
</evidence>
<reference evidence="5" key="1">
    <citation type="submission" date="2011-07" db="EMBL/GenBank/DDBJ databases">
        <authorList>
            <consortium name="Caenorhabditis brenneri Sequencing and Analysis Consortium"/>
            <person name="Wilson R.K."/>
        </authorList>
    </citation>
    <scope>NUCLEOTIDE SEQUENCE [LARGE SCALE GENOMIC DNA]</scope>
    <source>
        <strain evidence="5">PB2801</strain>
    </source>
</reference>
<dbReference type="InParanoid" id="G0MNS0"/>
<keyword evidence="5" id="KW-1185">Reference proteome</keyword>
<evidence type="ECO:0000256" key="1">
    <source>
        <dbReference type="ARBA" id="ARBA00022741"/>
    </source>
</evidence>
<dbReference type="PROSITE" id="PS51219">
    <property type="entry name" value="DPCK"/>
    <property type="match status" value="1"/>
</dbReference>
<dbReference type="GO" id="GO:0005524">
    <property type="term" value="F:ATP binding"/>
    <property type="evidence" value="ECO:0007669"/>
    <property type="project" value="UniProtKB-KW"/>
</dbReference>
<gene>
    <name evidence="4" type="ORF">CAEBREN_14468</name>
</gene>
<proteinExistence type="predicted"/>
<dbReference type="Pfam" id="PF01467">
    <property type="entry name" value="CTP_transf_like"/>
    <property type="match status" value="1"/>
</dbReference>
<protein>
    <recommendedName>
        <fullName evidence="3">Cytidyltransferase-like domain-containing protein</fullName>
    </recommendedName>
</protein>
<dbReference type="STRING" id="135651.G0MNS0"/>
<dbReference type="Gene3D" id="3.40.50.620">
    <property type="entry name" value="HUPs"/>
    <property type="match status" value="1"/>
</dbReference>
<keyword evidence="2" id="KW-0067">ATP-binding</keyword>
<dbReference type="Gene3D" id="3.40.50.300">
    <property type="entry name" value="P-loop containing nucleotide triphosphate hydrolases"/>
    <property type="match status" value="2"/>
</dbReference>
<sequence length="315" mass="35678">MTERKPGLLVLSNQNVENLKILLRLSSERGDERLYISLSPELPRTDEIISKVYLSSASICPNTDVRVLVRPPTLNDFDLIGDEKATNETPPKKYKKVVLGGTFDRLHNGHKVLLNKAAELASEEIVVGVTDKEMIIRNDEILKETKISSSSRRREDLGRLLRPVSGNTKNSKLPYFLNLSGGIASGKKGVANYLKQKYGFEVIDWDQLAEEERKTIFERSSRLSSGKVVVLRSSLPIENNSISELWTTFIPPIEAIRRFSLRNGITEEEAKNQISQQVSNKERIDRSHVVFCTLWNEQETRSQVDKAVASLMQRI</sequence>
<dbReference type="eggNOG" id="KOG3351">
    <property type="taxonomic scope" value="Eukaryota"/>
</dbReference>
<evidence type="ECO:0000313" key="4">
    <source>
        <dbReference type="EMBL" id="EGT39005.1"/>
    </source>
</evidence>
<dbReference type="GO" id="GO:0004140">
    <property type="term" value="F:dephospho-CoA kinase activity"/>
    <property type="evidence" value="ECO:0007669"/>
    <property type="project" value="InterPro"/>
</dbReference>
<dbReference type="Proteomes" id="UP000008068">
    <property type="component" value="Unassembled WGS sequence"/>
</dbReference>
<dbReference type="SUPFAM" id="SSF52374">
    <property type="entry name" value="Nucleotidylyl transferase"/>
    <property type="match status" value="1"/>
</dbReference>
<dbReference type="InterPro" id="IPR004821">
    <property type="entry name" value="Cyt_trans-like"/>
</dbReference>
<evidence type="ECO:0000313" key="5">
    <source>
        <dbReference type="Proteomes" id="UP000008068"/>
    </source>
</evidence>
<name>G0MNS0_CAEBE</name>
<organism evidence="5">
    <name type="scientific">Caenorhabditis brenneri</name>
    <name type="common">Nematode worm</name>
    <dbReference type="NCBI Taxonomy" id="135651"/>
    <lineage>
        <taxon>Eukaryota</taxon>
        <taxon>Metazoa</taxon>
        <taxon>Ecdysozoa</taxon>
        <taxon>Nematoda</taxon>
        <taxon>Chromadorea</taxon>
        <taxon>Rhabditida</taxon>
        <taxon>Rhabditina</taxon>
        <taxon>Rhabditomorpha</taxon>
        <taxon>Rhabditoidea</taxon>
        <taxon>Rhabditidae</taxon>
        <taxon>Peloderinae</taxon>
        <taxon>Caenorhabditis</taxon>
    </lineage>
</organism>
<feature type="domain" description="Cytidyltransferase-like" evidence="3">
    <location>
        <begin position="98"/>
        <end position="156"/>
    </location>
</feature>
<dbReference type="SUPFAM" id="SSF52540">
    <property type="entry name" value="P-loop containing nucleoside triphosphate hydrolases"/>
    <property type="match status" value="1"/>
</dbReference>
<dbReference type="InterPro" id="IPR014729">
    <property type="entry name" value="Rossmann-like_a/b/a_fold"/>
</dbReference>
<dbReference type="InterPro" id="IPR027417">
    <property type="entry name" value="P-loop_NTPase"/>
</dbReference>
<accession>G0MNS0</accession>